<sequence length="161" mass="18720">MRRCKLVSEYNVGVPHGSCELPILWLLIANEALNKFRVDTEVKVQAFADDFVVLIGSSGSYHFSQIGTSALAKLEKWAQDFRDKKSKFTMFKRRENITHIPTIKILSKRIQFTKELTCLGLTFDPNSSWMPHLNKLKDKITKLQQKSTEFRRYLVCKSRSY</sequence>
<evidence type="ECO:0000259" key="1">
    <source>
        <dbReference type="Pfam" id="PF00078"/>
    </source>
</evidence>
<gene>
    <name evidence="2" type="ORF">AVEN_30103_1</name>
</gene>
<feature type="domain" description="Reverse transcriptase" evidence="1">
    <location>
        <begin position="12"/>
        <end position="121"/>
    </location>
</feature>
<dbReference type="Pfam" id="PF00078">
    <property type="entry name" value="RVT_1"/>
    <property type="match status" value="1"/>
</dbReference>
<dbReference type="Proteomes" id="UP000499080">
    <property type="component" value="Unassembled WGS sequence"/>
</dbReference>
<proteinExistence type="predicted"/>
<comment type="caution">
    <text evidence="2">The sequence shown here is derived from an EMBL/GenBank/DDBJ whole genome shotgun (WGS) entry which is preliminary data.</text>
</comment>
<dbReference type="InterPro" id="IPR000477">
    <property type="entry name" value="RT_dom"/>
</dbReference>
<evidence type="ECO:0000313" key="2">
    <source>
        <dbReference type="EMBL" id="GBN86525.1"/>
    </source>
</evidence>
<protein>
    <recommendedName>
        <fullName evidence="1">Reverse transcriptase domain-containing protein</fullName>
    </recommendedName>
</protein>
<reference evidence="2 3" key="1">
    <citation type="journal article" date="2019" name="Sci. Rep.">
        <title>Orb-weaving spider Araneus ventricosus genome elucidates the spidroin gene catalogue.</title>
        <authorList>
            <person name="Kono N."/>
            <person name="Nakamura H."/>
            <person name="Ohtoshi R."/>
            <person name="Moran D.A.P."/>
            <person name="Shinohara A."/>
            <person name="Yoshida Y."/>
            <person name="Fujiwara M."/>
            <person name="Mori M."/>
            <person name="Tomita M."/>
            <person name="Arakawa K."/>
        </authorList>
    </citation>
    <scope>NUCLEOTIDE SEQUENCE [LARGE SCALE GENOMIC DNA]</scope>
</reference>
<accession>A0A4Y2SH34</accession>
<dbReference type="AlphaFoldDB" id="A0A4Y2SH34"/>
<dbReference type="EMBL" id="BGPR01021340">
    <property type="protein sequence ID" value="GBN86525.1"/>
    <property type="molecule type" value="Genomic_DNA"/>
</dbReference>
<dbReference type="OrthoDB" id="6433533at2759"/>
<organism evidence="2 3">
    <name type="scientific">Araneus ventricosus</name>
    <name type="common">Orbweaver spider</name>
    <name type="synonym">Epeira ventricosa</name>
    <dbReference type="NCBI Taxonomy" id="182803"/>
    <lineage>
        <taxon>Eukaryota</taxon>
        <taxon>Metazoa</taxon>
        <taxon>Ecdysozoa</taxon>
        <taxon>Arthropoda</taxon>
        <taxon>Chelicerata</taxon>
        <taxon>Arachnida</taxon>
        <taxon>Araneae</taxon>
        <taxon>Araneomorphae</taxon>
        <taxon>Entelegynae</taxon>
        <taxon>Araneoidea</taxon>
        <taxon>Araneidae</taxon>
        <taxon>Araneus</taxon>
    </lineage>
</organism>
<keyword evidence="3" id="KW-1185">Reference proteome</keyword>
<evidence type="ECO:0000313" key="3">
    <source>
        <dbReference type="Proteomes" id="UP000499080"/>
    </source>
</evidence>
<name>A0A4Y2SH34_ARAVE</name>